<reference evidence="1 2" key="1">
    <citation type="submission" date="2024-09" db="EMBL/GenBank/DDBJ databases">
        <title>Rethinking Asexuality: The Enigmatic Case of Functional Sexual Genes in Lepraria (Stereocaulaceae).</title>
        <authorList>
            <person name="Doellman M."/>
            <person name="Sun Y."/>
            <person name="Barcenas-Pena A."/>
            <person name="Lumbsch H.T."/>
            <person name="Grewe F."/>
        </authorList>
    </citation>
    <scope>NUCLEOTIDE SEQUENCE [LARGE SCALE GENOMIC DNA]</scope>
    <source>
        <strain evidence="1 2">Mercado 3170</strain>
    </source>
</reference>
<dbReference type="Proteomes" id="UP001590950">
    <property type="component" value="Unassembled WGS sequence"/>
</dbReference>
<sequence length="159" mass="18296">MQERFWRNDFIMKHAFTAMTTVRYRDDDADTLSPRAGTSEVLWTVEKRNDMSPGETERGLYDRCRLKDSQYEGRSKDFFASKYKMLDLRLPSKLRSVMEALVVVGVKATLVVGSQDVASRGGPSPRAYFKRLRFDSFNYPATSADRGRAILDSRYMVPD</sequence>
<protein>
    <submittedName>
        <fullName evidence="1">Uncharacterized protein</fullName>
    </submittedName>
</protein>
<name>A0ABR4A7P9_9LECA</name>
<dbReference type="EMBL" id="JBEFKJ010000026">
    <property type="protein sequence ID" value="KAL2039353.1"/>
    <property type="molecule type" value="Genomic_DNA"/>
</dbReference>
<keyword evidence="2" id="KW-1185">Reference proteome</keyword>
<proteinExistence type="predicted"/>
<accession>A0ABR4A7P9</accession>
<comment type="caution">
    <text evidence="1">The sequence shown here is derived from an EMBL/GenBank/DDBJ whole genome shotgun (WGS) entry which is preliminary data.</text>
</comment>
<gene>
    <name evidence="1" type="ORF">N7G274_008021</name>
</gene>
<evidence type="ECO:0000313" key="2">
    <source>
        <dbReference type="Proteomes" id="UP001590950"/>
    </source>
</evidence>
<evidence type="ECO:0000313" key="1">
    <source>
        <dbReference type="EMBL" id="KAL2039353.1"/>
    </source>
</evidence>
<organism evidence="1 2">
    <name type="scientific">Stereocaulon virgatum</name>
    <dbReference type="NCBI Taxonomy" id="373712"/>
    <lineage>
        <taxon>Eukaryota</taxon>
        <taxon>Fungi</taxon>
        <taxon>Dikarya</taxon>
        <taxon>Ascomycota</taxon>
        <taxon>Pezizomycotina</taxon>
        <taxon>Lecanoromycetes</taxon>
        <taxon>OSLEUM clade</taxon>
        <taxon>Lecanoromycetidae</taxon>
        <taxon>Lecanorales</taxon>
        <taxon>Lecanorineae</taxon>
        <taxon>Stereocaulaceae</taxon>
        <taxon>Stereocaulon</taxon>
    </lineage>
</organism>